<keyword evidence="8" id="KW-0576">Peroxisome</keyword>
<reference evidence="13 14" key="1">
    <citation type="submission" date="2015-01" db="EMBL/GenBank/DDBJ databases">
        <title>Genome of allotetraploid Gossypium barbadense reveals genomic plasticity and fiber elongation in cotton evolution.</title>
        <authorList>
            <person name="Chen X."/>
            <person name="Liu X."/>
            <person name="Zhao B."/>
            <person name="Zheng H."/>
            <person name="Hu Y."/>
            <person name="Lu G."/>
            <person name="Yang C."/>
            <person name="Chen J."/>
            <person name="Shan C."/>
            <person name="Zhang L."/>
            <person name="Zhou Y."/>
            <person name="Wang L."/>
            <person name="Guo W."/>
            <person name="Bai Y."/>
            <person name="Ruan J."/>
            <person name="Shangguan X."/>
            <person name="Mao Y."/>
            <person name="Jiang J."/>
            <person name="Zhu Y."/>
            <person name="Lei J."/>
            <person name="Kang H."/>
            <person name="Chen S."/>
            <person name="He X."/>
            <person name="Wang R."/>
            <person name="Wang Y."/>
            <person name="Chen J."/>
            <person name="Wang L."/>
            <person name="Yu S."/>
            <person name="Wang B."/>
            <person name="Wei J."/>
            <person name="Song S."/>
            <person name="Lu X."/>
            <person name="Gao Z."/>
            <person name="Gu W."/>
            <person name="Deng X."/>
            <person name="Ma D."/>
            <person name="Wang S."/>
            <person name="Liang W."/>
            <person name="Fang L."/>
            <person name="Cai C."/>
            <person name="Zhu X."/>
            <person name="Zhou B."/>
            <person name="Zhang Y."/>
            <person name="Chen Z."/>
            <person name="Xu S."/>
            <person name="Zhu R."/>
            <person name="Wang S."/>
            <person name="Zhang T."/>
            <person name="Zhao G."/>
        </authorList>
    </citation>
    <scope>NUCLEOTIDE SEQUENCE [LARGE SCALE GENOMIC DNA]</scope>
    <source>
        <strain evidence="14">cv. Xinhai21</strain>
        <tissue evidence="13">Leaf</tissue>
    </source>
</reference>
<proteinExistence type="inferred from homology"/>
<evidence type="ECO:0000256" key="7">
    <source>
        <dbReference type="ARBA" id="ARBA00022927"/>
    </source>
</evidence>
<comment type="subcellular location">
    <subcellularLocation>
        <location evidence="2">Cytoplasm</location>
        <location evidence="2">Cytosol</location>
    </subcellularLocation>
    <subcellularLocation>
        <location evidence="1">Peroxisome matrix</location>
    </subcellularLocation>
</comment>
<accession>A0A2P5XPS4</accession>
<dbReference type="Pfam" id="PF00400">
    <property type="entry name" value="WD40"/>
    <property type="match status" value="2"/>
</dbReference>
<evidence type="ECO:0000256" key="2">
    <source>
        <dbReference type="ARBA" id="ARBA00004514"/>
    </source>
</evidence>
<dbReference type="GO" id="GO:0016558">
    <property type="term" value="P:protein import into peroxisome matrix"/>
    <property type="evidence" value="ECO:0007669"/>
    <property type="project" value="InterPro"/>
</dbReference>
<name>A0A2P5XPS4_GOSBA</name>
<dbReference type="PROSITE" id="PS00678">
    <property type="entry name" value="WD_REPEATS_1"/>
    <property type="match status" value="1"/>
</dbReference>
<sequence>MVIESKCFMSWLQIESPLYKLYNLDLTLAYDRTNPGSWSPVNGWRYAHKCAFIPLRPASPVRLFSRPAPRPSSCSAAAQPKHIAWHLDRCRAEGNSARLLRRTDQNSSDPPPRTKSYPVLPSRTIPVTHPRELTSLDSAHTVTDNANASRHEPEPISERDILNALCVSRTTLPRLRTFHDLPPDDRCYDHQATRVSSDSLLNSPKLSGIAREPGSTMIIPGHEHEILSCDWNKYDECLIASASVDKSIKIWDVRNYRVPVSVLNGHGYAVRKIKFSPHRRNLIVSCSYDMTVCLWDFMIEDALVGRYDHHTEFAVGVDLSVLVDGLMASTGWDELVYVWQQGMDPRAA</sequence>
<dbReference type="SMART" id="SM00320">
    <property type="entry name" value="WD40"/>
    <property type="match status" value="3"/>
</dbReference>
<dbReference type="Proteomes" id="UP000239757">
    <property type="component" value="Unassembled WGS sequence"/>
</dbReference>
<protein>
    <recommendedName>
        <fullName evidence="10">Peroxin-7</fullName>
    </recommendedName>
</protein>
<dbReference type="InterPro" id="IPR036322">
    <property type="entry name" value="WD40_repeat_dom_sf"/>
</dbReference>
<evidence type="ECO:0000313" key="14">
    <source>
        <dbReference type="Proteomes" id="UP000239757"/>
    </source>
</evidence>
<feature type="repeat" description="WD" evidence="11">
    <location>
        <begin position="219"/>
        <end position="261"/>
    </location>
</feature>
<evidence type="ECO:0000256" key="1">
    <source>
        <dbReference type="ARBA" id="ARBA00004253"/>
    </source>
</evidence>
<dbReference type="GO" id="GO:0005782">
    <property type="term" value="C:peroxisomal matrix"/>
    <property type="evidence" value="ECO:0007669"/>
    <property type="project" value="UniProtKB-SubCell"/>
</dbReference>
<keyword evidence="4" id="KW-0963">Cytoplasm</keyword>
<dbReference type="Gene3D" id="2.130.10.10">
    <property type="entry name" value="YVTN repeat-like/Quinoprotein amine dehydrogenase"/>
    <property type="match status" value="1"/>
</dbReference>
<dbReference type="GO" id="GO:0005829">
    <property type="term" value="C:cytosol"/>
    <property type="evidence" value="ECO:0007669"/>
    <property type="project" value="UniProtKB-SubCell"/>
</dbReference>
<keyword evidence="3" id="KW-0813">Transport</keyword>
<evidence type="ECO:0000256" key="12">
    <source>
        <dbReference type="SAM" id="MobiDB-lite"/>
    </source>
</evidence>
<evidence type="ECO:0000256" key="3">
    <source>
        <dbReference type="ARBA" id="ARBA00022448"/>
    </source>
</evidence>
<dbReference type="PANTHER" id="PTHR46027">
    <property type="entry name" value="PEROXISOMAL TARGETING SIGNAL 2 RECEPTOR"/>
    <property type="match status" value="1"/>
</dbReference>
<dbReference type="PROSITE" id="PS50294">
    <property type="entry name" value="WD_REPEATS_REGION"/>
    <property type="match status" value="2"/>
</dbReference>
<evidence type="ECO:0000256" key="8">
    <source>
        <dbReference type="ARBA" id="ARBA00023140"/>
    </source>
</evidence>
<dbReference type="SUPFAM" id="SSF50978">
    <property type="entry name" value="WD40 repeat-like"/>
    <property type="match status" value="1"/>
</dbReference>
<dbReference type="OrthoDB" id="273771at2759"/>
<evidence type="ECO:0000256" key="10">
    <source>
        <dbReference type="ARBA" id="ARBA00032565"/>
    </source>
</evidence>
<dbReference type="InterPro" id="IPR020472">
    <property type="entry name" value="WD40_PAC1"/>
</dbReference>
<dbReference type="InterPro" id="IPR001680">
    <property type="entry name" value="WD40_rpt"/>
</dbReference>
<evidence type="ECO:0000256" key="11">
    <source>
        <dbReference type="PROSITE-ProRule" id="PRU00221"/>
    </source>
</evidence>
<dbReference type="PRINTS" id="PR00320">
    <property type="entry name" value="GPROTEINBRPT"/>
</dbReference>
<comment type="similarity">
    <text evidence="9">Belongs to the WD repeat peroxin-7 family.</text>
</comment>
<dbReference type="InterPro" id="IPR015943">
    <property type="entry name" value="WD40/YVTN_repeat-like_dom_sf"/>
</dbReference>
<evidence type="ECO:0000313" key="13">
    <source>
        <dbReference type="EMBL" id="PPS05332.1"/>
    </source>
</evidence>
<gene>
    <name evidence="13" type="ORF">GOBAR_AA15333</name>
</gene>
<evidence type="ECO:0000256" key="6">
    <source>
        <dbReference type="ARBA" id="ARBA00022737"/>
    </source>
</evidence>
<dbReference type="GO" id="GO:0005053">
    <property type="term" value="F:peroxisome matrix targeting signal-2 binding"/>
    <property type="evidence" value="ECO:0007669"/>
    <property type="project" value="InterPro"/>
</dbReference>
<keyword evidence="7" id="KW-0653">Protein transport</keyword>
<evidence type="ECO:0000256" key="9">
    <source>
        <dbReference type="ARBA" id="ARBA00024017"/>
    </source>
</evidence>
<dbReference type="InterPro" id="IPR019775">
    <property type="entry name" value="WD40_repeat_CS"/>
</dbReference>
<dbReference type="AlphaFoldDB" id="A0A2P5XPS4"/>
<feature type="repeat" description="WD" evidence="11">
    <location>
        <begin position="263"/>
        <end position="296"/>
    </location>
</feature>
<evidence type="ECO:0000256" key="5">
    <source>
        <dbReference type="ARBA" id="ARBA00022574"/>
    </source>
</evidence>
<feature type="region of interest" description="Disordered" evidence="12">
    <location>
        <begin position="100"/>
        <end position="154"/>
    </location>
</feature>
<feature type="compositionally biased region" description="Polar residues" evidence="12">
    <location>
        <begin position="135"/>
        <end position="148"/>
    </location>
</feature>
<dbReference type="InterPro" id="IPR044536">
    <property type="entry name" value="PEX7"/>
</dbReference>
<evidence type="ECO:0000256" key="4">
    <source>
        <dbReference type="ARBA" id="ARBA00022490"/>
    </source>
</evidence>
<dbReference type="EMBL" id="KZ664475">
    <property type="protein sequence ID" value="PPS05332.1"/>
    <property type="molecule type" value="Genomic_DNA"/>
</dbReference>
<keyword evidence="5 11" id="KW-0853">WD repeat</keyword>
<dbReference type="PROSITE" id="PS50082">
    <property type="entry name" value="WD_REPEATS_2"/>
    <property type="match status" value="2"/>
</dbReference>
<keyword evidence="6" id="KW-0677">Repeat</keyword>
<dbReference type="PANTHER" id="PTHR46027:SF1">
    <property type="entry name" value="PEROXISOMAL TARGETING SIGNAL 2 RECEPTOR"/>
    <property type="match status" value="1"/>
</dbReference>
<organism evidence="13 14">
    <name type="scientific">Gossypium barbadense</name>
    <name type="common">Sea Island cotton</name>
    <name type="synonym">Hibiscus barbadensis</name>
    <dbReference type="NCBI Taxonomy" id="3634"/>
    <lineage>
        <taxon>Eukaryota</taxon>
        <taxon>Viridiplantae</taxon>
        <taxon>Streptophyta</taxon>
        <taxon>Embryophyta</taxon>
        <taxon>Tracheophyta</taxon>
        <taxon>Spermatophyta</taxon>
        <taxon>Magnoliopsida</taxon>
        <taxon>eudicotyledons</taxon>
        <taxon>Gunneridae</taxon>
        <taxon>Pentapetalae</taxon>
        <taxon>rosids</taxon>
        <taxon>malvids</taxon>
        <taxon>Malvales</taxon>
        <taxon>Malvaceae</taxon>
        <taxon>Malvoideae</taxon>
        <taxon>Gossypium</taxon>
    </lineage>
</organism>